<dbReference type="GO" id="GO:0016887">
    <property type="term" value="F:ATP hydrolysis activity"/>
    <property type="evidence" value="ECO:0007669"/>
    <property type="project" value="InterPro"/>
</dbReference>
<dbReference type="InterPro" id="IPR003593">
    <property type="entry name" value="AAA+_ATPase"/>
</dbReference>
<accession>A0A255IN89</accession>
<evidence type="ECO:0000256" key="2">
    <source>
        <dbReference type="ARBA" id="ARBA00022741"/>
    </source>
</evidence>
<evidence type="ECO:0000256" key="3">
    <source>
        <dbReference type="ARBA" id="ARBA00022840"/>
    </source>
</evidence>
<reference evidence="6" key="3">
    <citation type="submission" date="2018-07" db="EMBL/GenBank/DDBJ databases">
        <authorList>
            <person name="Quirk P.G."/>
            <person name="Krulwich T.A."/>
        </authorList>
    </citation>
    <scope>NUCLEOTIDE SEQUENCE</scope>
    <source>
        <strain evidence="6">CCRI-19302</strain>
    </source>
</reference>
<evidence type="ECO:0000313" key="5">
    <source>
        <dbReference type="EMBL" id="PXV86005.1"/>
    </source>
</evidence>
<dbReference type="PROSITE" id="PS50893">
    <property type="entry name" value="ABC_TRANSPORTER_2"/>
    <property type="match status" value="1"/>
</dbReference>
<evidence type="ECO:0000256" key="1">
    <source>
        <dbReference type="ARBA" id="ARBA00022448"/>
    </source>
</evidence>
<dbReference type="InterPro" id="IPR017871">
    <property type="entry name" value="ABC_transporter-like_CS"/>
</dbReference>
<dbReference type="CDD" id="cd03230">
    <property type="entry name" value="ABC_DR_subfamily_A"/>
    <property type="match status" value="1"/>
</dbReference>
<protein>
    <submittedName>
        <fullName evidence="6">ABC transporter ATP-binding protein</fullName>
    </submittedName>
    <submittedName>
        <fullName evidence="5">ABC-2 type transport system ATP-binding protein</fullName>
    </submittedName>
</protein>
<dbReference type="InterPro" id="IPR003439">
    <property type="entry name" value="ABC_transporter-like_ATP-bd"/>
</dbReference>
<dbReference type="Gene3D" id="3.40.50.300">
    <property type="entry name" value="P-loop containing nucleotide triphosphate hydrolases"/>
    <property type="match status" value="1"/>
</dbReference>
<dbReference type="AlphaFoldDB" id="A0A255IN89"/>
<dbReference type="SUPFAM" id="SSF52540">
    <property type="entry name" value="P-loop containing nucleoside triphosphate hydrolases"/>
    <property type="match status" value="1"/>
</dbReference>
<dbReference type="InterPro" id="IPR051782">
    <property type="entry name" value="ABC_Transporter_VariousFunc"/>
</dbReference>
<dbReference type="EMBL" id="NOKA02000029">
    <property type="protein sequence ID" value="RDY30727.1"/>
    <property type="molecule type" value="Genomic_DNA"/>
</dbReference>
<dbReference type="Proteomes" id="UP000247523">
    <property type="component" value="Unassembled WGS sequence"/>
</dbReference>
<keyword evidence="3 5" id="KW-0067">ATP-binding</keyword>
<evidence type="ECO:0000259" key="4">
    <source>
        <dbReference type="PROSITE" id="PS50893"/>
    </source>
</evidence>
<proteinExistence type="predicted"/>
<dbReference type="PANTHER" id="PTHR42939">
    <property type="entry name" value="ABC TRANSPORTER ATP-BINDING PROTEIN ALBC-RELATED"/>
    <property type="match status" value="1"/>
</dbReference>
<evidence type="ECO:0000313" key="8">
    <source>
        <dbReference type="Proteomes" id="UP000247523"/>
    </source>
</evidence>
<reference evidence="6 7" key="1">
    <citation type="journal article" date="2017" name="Genome Announc.">
        <title>Draft Genome Sequence of a Sporulating and Motile Strain of Lachnotalea glycerini Isolated from Water in Quebec City, Canada.</title>
        <authorList>
            <person name="Maheux A.F."/>
            <person name="Boudreau D.K."/>
            <person name="Berube E."/>
            <person name="Boissinot M."/>
            <person name="Raymond F."/>
            <person name="Brodeur S."/>
            <person name="Corbeil J."/>
            <person name="Isabel S."/>
            <person name="Omar R.F."/>
            <person name="Bergeron M.G."/>
        </authorList>
    </citation>
    <scope>NUCLEOTIDE SEQUENCE [LARGE SCALE GENOMIC DNA]</scope>
    <source>
        <strain evidence="6 7">CCRI-19302</strain>
    </source>
</reference>
<gene>
    <name evidence="5" type="ORF">C8E03_11484</name>
    <name evidence="6" type="ORF">CG710_013015</name>
</gene>
<evidence type="ECO:0000313" key="6">
    <source>
        <dbReference type="EMBL" id="RDY30727.1"/>
    </source>
</evidence>
<comment type="caution">
    <text evidence="5">The sequence shown here is derived from an EMBL/GenBank/DDBJ whole genome shotgun (WGS) entry which is preliminary data.</text>
</comment>
<dbReference type="EMBL" id="QICS01000014">
    <property type="protein sequence ID" value="PXV86005.1"/>
    <property type="molecule type" value="Genomic_DNA"/>
</dbReference>
<feature type="domain" description="ABC transporter" evidence="4">
    <location>
        <begin position="2"/>
        <end position="229"/>
    </location>
</feature>
<dbReference type="Proteomes" id="UP000216411">
    <property type="component" value="Unassembled WGS sequence"/>
</dbReference>
<dbReference type="InterPro" id="IPR027417">
    <property type="entry name" value="P-loop_NTPase"/>
</dbReference>
<dbReference type="PROSITE" id="PS00211">
    <property type="entry name" value="ABC_TRANSPORTER_1"/>
    <property type="match status" value="1"/>
</dbReference>
<dbReference type="Pfam" id="PF00005">
    <property type="entry name" value="ABC_tran"/>
    <property type="match status" value="1"/>
</dbReference>
<dbReference type="PANTHER" id="PTHR42939:SF1">
    <property type="entry name" value="ABC TRANSPORTER ATP-BINDING PROTEIN ALBC-RELATED"/>
    <property type="match status" value="1"/>
</dbReference>
<name>A0A255IN89_9FIRM</name>
<organism evidence="5 8">
    <name type="scientific">Lachnotalea glycerini</name>
    <dbReference type="NCBI Taxonomy" id="1763509"/>
    <lineage>
        <taxon>Bacteria</taxon>
        <taxon>Bacillati</taxon>
        <taxon>Bacillota</taxon>
        <taxon>Clostridia</taxon>
        <taxon>Lachnospirales</taxon>
        <taxon>Lachnospiraceae</taxon>
        <taxon>Lachnotalea</taxon>
    </lineage>
</organism>
<keyword evidence="7" id="KW-1185">Reference proteome</keyword>
<dbReference type="SMART" id="SM00382">
    <property type="entry name" value="AAA"/>
    <property type="match status" value="1"/>
</dbReference>
<reference evidence="5 8" key="2">
    <citation type="submission" date="2018-05" db="EMBL/GenBank/DDBJ databases">
        <title>Genomic Encyclopedia of Type Strains, Phase IV (KMG-IV): sequencing the most valuable type-strain genomes for metagenomic binning, comparative biology and taxonomic classification.</title>
        <authorList>
            <person name="Goeker M."/>
        </authorList>
    </citation>
    <scope>NUCLEOTIDE SEQUENCE [LARGE SCALE GENOMIC DNA]</scope>
    <source>
        <strain evidence="5 8">DSM 28816</strain>
    </source>
</reference>
<dbReference type="GO" id="GO:0005524">
    <property type="term" value="F:ATP binding"/>
    <property type="evidence" value="ECO:0007669"/>
    <property type="project" value="UniProtKB-KW"/>
</dbReference>
<keyword evidence="2" id="KW-0547">Nucleotide-binding</keyword>
<dbReference type="OrthoDB" id="9775135at2"/>
<dbReference type="RefSeq" id="WP_094376483.1">
    <property type="nucleotide sequence ID" value="NZ_NOKA02000029.1"/>
</dbReference>
<sequence>MIVYDNVHKRYDKNFEVVIRDLRLDANHIYAFLGENGAGKTTAIRMTLGLLKPSCGRILYDGIELNKNVLLKKKLGYVSDVPNLYESLTGFEQIQFISGLYGRVENEYIYELLDLFGIYEDKDQIIVKYSKGMKQKISIICALVHNPLILILDEPFTALDPGIIKKFKKYLNEFVKKEERLVLFSTHDLDAANTICTDAIIMRKGNIIQTFSELKGEQRQLEQLYFESIEQDVSKYDSAY</sequence>
<keyword evidence="1" id="KW-0813">Transport</keyword>
<evidence type="ECO:0000313" key="7">
    <source>
        <dbReference type="Proteomes" id="UP000216411"/>
    </source>
</evidence>